<sequence>MELILLGMILGFAGWLAKSRDQGARIALLGSHLGSYQIERHLETLTEGYLRALGEADAGRREQIWSLLRGTEQALASQFERFAAGFAKVDEADARVSTLPIGLPFATRWMPAATFDVRKALAIHARGISRAVAEAGQGTAQAKAFTLMAELFLMQHTCHWYCKSRTVASARLLARHKTSYRQAIDAVGPATRASYCELVGAA</sequence>
<comment type="caution">
    <text evidence="1">The sequence shown here is derived from an EMBL/GenBank/DDBJ whole genome shotgun (WGS) entry which is preliminary data.</text>
</comment>
<accession>A0ABW0NIM0</accession>
<dbReference type="RefSeq" id="WP_376852523.1">
    <property type="nucleotide sequence ID" value="NZ_JBHSMF010000015.1"/>
</dbReference>
<name>A0ABW0NIM0_9BURK</name>
<organism evidence="1 2">
    <name type="scientific">Caenimonas terrae</name>
    <dbReference type="NCBI Taxonomy" id="696074"/>
    <lineage>
        <taxon>Bacteria</taxon>
        <taxon>Pseudomonadati</taxon>
        <taxon>Pseudomonadota</taxon>
        <taxon>Betaproteobacteria</taxon>
        <taxon>Burkholderiales</taxon>
        <taxon>Comamonadaceae</taxon>
        <taxon>Caenimonas</taxon>
    </lineage>
</organism>
<proteinExistence type="predicted"/>
<gene>
    <name evidence="1" type="ORF">ACFPOE_22200</name>
</gene>
<keyword evidence="2" id="KW-1185">Reference proteome</keyword>
<reference evidence="2" key="1">
    <citation type="journal article" date="2019" name="Int. J. Syst. Evol. Microbiol.">
        <title>The Global Catalogue of Microorganisms (GCM) 10K type strain sequencing project: providing services to taxonomists for standard genome sequencing and annotation.</title>
        <authorList>
            <consortium name="The Broad Institute Genomics Platform"/>
            <consortium name="The Broad Institute Genome Sequencing Center for Infectious Disease"/>
            <person name="Wu L."/>
            <person name="Ma J."/>
        </authorList>
    </citation>
    <scope>NUCLEOTIDE SEQUENCE [LARGE SCALE GENOMIC DNA]</scope>
    <source>
        <strain evidence="2">CCUG 57401</strain>
    </source>
</reference>
<evidence type="ECO:0000313" key="2">
    <source>
        <dbReference type="Proteomes" id="UP001596037"/>
    </source>
</evidence>
<evidence type="ECO:0000313" key="1">
    <source>
        <dbReference type="EMBL" id="MFC5500271.1"/>
    </source>
</evidence>
<dbReference type="Proteomes" id="UP001596037">
    <property type="component" value="Unassembled WGS sequence"/>
</dbReference>
<protein>
    <submittedName>
        <fullName evidence="1">Uncharacterized protein</fullName>
    </submittedName>
</protein>
<dbReference type="EMBL" id="JBHSMF010000015">
    <property type="protein sequence ID" value="MFC5500271.1"/>
    <property type="molecule type" value="Genomic_DNA"/>
</dbReference>